<keyword evidence="6" id="KW-1185">Reference proteome</keyword>
<evidence type="ECO:0000313" key="6">
    <source>
        <dbReference type="Proteomes" id="UP001497516"/>
    </source>
</evidence>
<evidence type="ECO:0000259" key="4">
    <source>
        <dbReference type="PROSITE" id="PS51473"/>
    </source>
</evidence>
<feature type="domain" description="Gnk2-homologous" evidence="4">
    <location>
        <begin position="24"/>
        <end position="131"/>
    </location>
</feature>
<feature type="signal peptide" evidence="3">
    <location>
        <begin position="1"/>
        <end position="22"/>
    </location>
</feature>
<organism evidence="5 6">
    <name type="scientific">Linum trigynum</name>
    <dbReference type="NCBI Taxonomy" id="586398"/>
    <lineage>
        <taxon>Eukaryota</taxon>
        <taxon>Viridiplantae</taxon>
        <taxon>Streptophyta</taxon>
        <taxon>Embryophyta</taxon>
        <taxon>Tracheophyta</taxon>
        <taxon>Spermatophyta</taxon>
        <taxon>Magnoliopsida</taxon>
        <taxon>eudicotyledons</taxon>
        <taxon>Gunneridae</taxon>
        <taxon>Pentapetalae</taxon>
        <taxon>rosids</taxon>
        <taxon>fabids</taxon>
        <taxon>Malpighiales</taxon>
        <taxon>Linaceae</taxon>
        <taxon>Linum</taxon>
    </lineage>
</organism>
<evidence type="ECO:0000256" key="2">
    <source>
        <dbReference type="ARBA" id="ARBA00022737"/>
    </source>
</evidence>
<feature type="chain" id="PRO_5043685158" description="Gnk2-homologous domain-containing protein" evidence="3">
    <location>
        <begin position="23"/>
        <end position="132"/>
    </location>
</feature>
<evidence type="ECO:0000313" key="5">
    <source>
        <dbReference type="EMBL" id="CAL1380040.1"/>
    </source>
</evidence>
<reference evidence="5 6" key="1">
    <citation type="submission" date="2024-04" db="EMBL/GenBank/DDBJ databases">
        <authorList>
            <person name="Fracassetti M."/>
        </authorList>
    </citation>
    <scope>NUCLEOTIDE SEQUENCE [LARGE SCALE GENOMIC DNA]</scope>
</reference>
<dbReference type="InterPro" id="IPR038408">
    <property type="entry name" value="GNK2_sf"/>
</dbReference>
<dbReference type="EMBL" id="OZ034817">
    <property type="protein sequence ID" value="CAL1380040.1"/>
    <property type="molecule type" value="Genomic_DNA"/>
</dbReference>
<dbReference type="AlphaFoldDB" id="A0AAV2E2H4"/>
<proteinExistence type="predicted"/>
<dbReference type="Pfam" id="PF01657">
    <property type="entry name" value="Stress-antifung"/>
    <property type="match status" value="1"/>
</dbReference>
<name>A0AAV2E2H4_9ROSI</name>
<dbReference type="InterPro" id="IPR002902">
    <property type="entry name" value="GNK2"/>
</dbReference>
<keyword evidence="1 3" id="KW-0732">Signal</keyword>
<dbReference type="PROSITE" id="PS51473">
    <property type="entry name" value="GNK2"/>
    <property type="match status" value="1"/>
</dbReference>
<sequence length="132" mass="14591">MALLTLLMLFLILITIGTVAESQSLPAAECPSPYTYVCDTGEAKLDGTTVQFRVLDNAIYHPGCNSGAYSGDQGNETAFYYYSYCPTEFLGNDCRDCLLRGAHLIRDICPKTTGARYAEDGCCVRYETYQFC</sequence>
<protein>
    <recommendedName>
        <fullName evidence="4">Gnk2-homologous domain-containing protein</fullName>
    </recommendedName>
</protein>
<gene>
    <name evidence="5" type="ORF">LTRI10_LOCUS21515</name>
</gene>
<accession>A0AAV2E2H4</accession>
<evidence type="ECO:0000256" key="1">
    <source>
        <dbReference type="ARBA" id="ARBA00022729"/>
    </source>
</evidence>
<evidence type="ECO:0000256" key="3">
    <source>
        <dbReference type="SAM" id="SignalP"/>
    </source>
</evidence>
<keyword evidence="2" id="KW-0677">Repeat</keyword>
<dbReference type="Proteomes" id="UP001497516">
    <property type="component" value="Chromosome 4"/>
</dbReference>
<dbReference type="Gene3D" id="3.30.430.20">
    <property type="entry name" value="Gnk2 domain, C-X8-C-X2-C motif"/>
    <property type="match status" value="1"/>
</dbReference>